<evidence type="ECO:0000256" key="7">
    <source>
        <dbReference type="ARBA" id="ARBA00023310"/>
    </source>
</evidence>
<keyword evidence="4 8" id="KW-0406">Ion transport</keyword>
<keyword evidence="7 8" id="KW-0066">ATP synthesis</keyword>
<evidence type="ECO:0000256" key="4">
    <source>
        <dbReference type="ARBA" id="ARBA00023065"/>
    </source>
</evidence>
<gene>
    <name evidence="8" type="primary">atpC</name>
    <name evidence="12" type="ORF">A2751_05040</name>
</gene>
<comment type="subunit">
    <text evidence="8 9">F-type ATPases have 2 components, CF(1) - the catalytic core - and CF(0) - the membrane proton channel. CF(1) has five subunits: alpha(3), beta(3), gamma(1), delta(1), epsilon(1). CF(0) has three main subunits: a, b and c.</text>
</comment>
<evidence type="ECO:0000256" key="1">
    <source>
        <dbReference type="ARBA" id="ARBA00004184"/>
    </source>
</evidence>
<dbReference type="InterPro" id="IPR036771">
    <property type="entry name" value="ATPsynth_dsu/esu_N"/>
</dbReference>
<proteinExistence type="inferred from homology"/>
<reference evidence="12 13" key="1">
    <citation type="journal article" date="2016" name="Nat. Commun.">
        <title>Thousands of microbial genomes shed light on interconnected biogeochemical processes in an aquifer system.</title>
        <authorList>
            <person name="Anantharaman K."/>
            <person name="Brown C.T."/>
            <person name="Hug L.A."/>
            <person name="Sharon I."/>
            <person name="Castelle C.J."/>
            <person name="Probst A.J."/>
            <person name="Thomas B.C."/>
            <person name="Singh A."/>
            <person name="Wilkins M.J."/>
            <person name="Karaoz U."/>
            <person name="Brodie E.L."/>
            <person name="Williams K.H."/>
            <person name="Hubbard S.S."/>
            <person name="Banfield J.F."/>
        </authorList>
    </citation>
    <scope>NUCLEOTIDE SEQUENCE [LARGE SCALE GENOMIC DNA]</scope>
</reference>
<keyword evidence="6 8" id="KW-0139">CF(1)</keyword>
<evidence type="ECO:0000256" key="6">
    <source>
        <dbReference type="ARBA" id="ARBA00023196"/>
    </source>
</evidence>
<evidence type="ECO:0000256" key="2">
    <source>
        <dbReference type="ARBA" id="ARBA00005712"/>
    </source>
</evidence>
<dbReference type="GO" id="GO:0045259">
    <property type="term" value="C:proton-transporting ATP synthase complex"/>
    <property type="evidence" value="ECO:0007669"/>
    <property type="project" value="UniProtKB-KW"/>
</dbReference>
<evidence type="ECO:0000313" key="12">
    <source>
        <dbReference type="EMBL" id="OGE79324.1"/>
    </source>
</evidence>
<comment type="function">
    <text evidence="8">Produces ATP from ADP in the presence of a proton gradient across the membrane.</text>
</comment>
<dbReference type="InterPro" id="IPR020546">
    <property type="entry name" value="ATP_synth_F1_dsu/esu_N"/>
</dbReference>
<keyword evidence="8" id="KW-0375">Hydrogen ion transport</keyword>
<dbReference type="PANTHER" id="PTHR13822:SF10">
    <property type="entry name" value="ATP SYNTHASE EPSILON CHAIN, CHLOROPLASTIC"/>
    <property type="match status" value="1"/>
</dbReference>
<dbReference type="CDD" id="cd12152">
    <property type="entry name" value="F1-ATPase_delta"/>
    <property type="match status" value="1"/>
</dbReference>
<dbReference type="PANTHER" id="PTHR13822">
    <property type="entry name" value="ATP SYNTHASE DELTA/EPSILON CHAIN"/>
    <property type="match status" value="1"/>
</dbReference>
<evidence type="ECO:0000313" key="13">
    <source>
        <dbReference type="Proteomes" id="UP000176864"/>
    </source>
</evidence>
<evidence type="ECO:0000256" key="5">
    <source>
        <dbReference type="ARBA" id="ARBA00023136"/>
    </source>
</evidence>
<organism evidence="12 13">
    <name type="scientific">Candidatus Doudnabacteria bacterium RIFCSPHIGHO2_01_FULL_46_14</name>
    <dbReference type="NCBI Taxonomy" id="1817824"/>
    <lineage>
        <taxon>Bacteria</taxon>
        <taxon>Candidatus Doudnaibacteriota</taxon>
    </lineage>
</organism>
<dbReference type="GO" id="GO:0046933">
    <property type="term" value="F:proton-transporting ATP synthase activity, rotational mechanism"/>
    <property type="evidence" value="ECO:0007669"/>
    <property type="project" value="UniProtKB-UniRule"/>
</dbReference>
<evidence type="ECO:0000259" key="11">
    <source>
        <dbReference type="Pfam" id="PF02823"/>
    </source>
</evidence>
<name>A0A1F5NP72_9BACT</name>
<keyword evidence="8" id="KW-1003">Cell membrane</keyword>
<dbReference type="GO" id="GO:0012505">
    <property type="term" value="C:endomembrane system"/>
    <property type="evidence" value="ECO:0007669"/>
    <property type="project" value="UniProtKB-SubCell"/>
</dbReference>
<dbReference type="Gene3D" id="2.60.15.10">
    <property type="entry name" value="F0F1 ATP synthase delta/epsilon subunit, N-terminal"/>
    <property type="match status" value="1"/>
</dbReference>
<keyword evidence="5 8" id="KW-0472">Membrane</keyword>
<comment type="caution">
    <text evidence="12">The sequence shown here is derived from an EMBL/GenBank/DDBJ whole genome shotgun (WGS) entry which is preliminary data.</text>
</comment>
<dbReference type="EMBL" id="MFEK01000006">
    <property type="protein sequence ID" value="OGE79324.1"/>
    <property type="molecule type" value="Genomic_DNA"/>
</dbReference>
<protein>
    <recommendedName>
        <fullName evidence="8">ATP synthase epsilon chain</fullName>
    </recommendedName>
    <alternativeName>
        <fullName evidence="8">ATP synthase F1 sector epsilon subunit</fullName>
    </alternativeName>
    <alternativeName>
        <fullName evidence="8">F-ATPase epsilon subunit</fullName>
    </alternativeName>
</protein>
<evidence type="ECO:0000256" key="8">
    <source>
        <dbReference type="HAMAP-Rule" id="MF_00530"/>
    </source>
</evidence>
<feature type="domain" description="ATP synthase epsilon subunit C-terminal" evidence="10">
    <location>
        <begin position="91"/>
        <end position="135"/>
    </location>
</feature>
<dbReference type="Pfam" id="PF02823">
    <property type="entry name" value="ATP-synt_DE_N"/>
    <property type="match status" value="1"/>
</dbReference>
<sequence>MSEKKLKLKIVTPERVLLESEVDSLSVPTQMGEITILPHHIPMVANLQPGEMKAVTDGEPRLMAVAGGVIEVRPGNEIVVLADAAEEAHMIDLKRAEEARGRARRIMSEQILNEEEYAATAASLEKSLARIRVAQKGKYRKIHTPESIQ</sequence>
<dbReference type="AlphaFoldDB" id="A0A1F5NP72"/>
<dbReference type="GO" id="GO:0005524">
    <property type="term" value="F:ATP binding"/>
    <property type="evidence" value="ECO:0007669"/>
    <property type="project" value="UniProtKB-UniRule"/>
</dbReference>
<dbReference type="SUPFAM" id="SSF51344">
    <property type="entry name" value="Epsilon subunit of F1F0-ATP synthase N-terminal domain"/>
    <property type="match status" value="1"/>
</dbReference>
<dbReference type="GO" id="GO:0005886">
    <property type="term" value="C:plasma membrane"/>
    <property type="evidence" value="ECO:0007669"/>
    <property type="project" value="UniProtKB-SubCell"/>
</dbReference>
<comment type="subcellular location">
    <subcellularLocation>
        <location evidence="8">Cell membrane</location>
        <topology evidence="8">Peripheral membrane protein</topology>
    </subcellularLocation>
    <subcellularLocation>
        <location evidence="1">Endomembrane system</location>
        <topology evidence="1">Peripheral membrane protein</topology>
    </subcellularLocation>
</comment>
<dbReference type="Proteomes" id="UP000176864">
    <property type="component" value="Unassembled WGS sequence"/>
</dbReference>
<evidence type="ECO:0000256" key="3">
    <source>
        <dbReference type="ARBA" id="ARBA00022448"/>
    </source>
</evidence>
<dbReference type="InterPro" id="IPR020547">
    <property type="entry name" value="ATP_synth_F1_esu_C"/>
</dbReference>
<keyword evidence="3 8" id="KW-0813">Transport</keyword>
<feature type="domain" description="ATP synthase F1 complex delta/epsilon subunit N-terminal" evidence="11">
    <location>
        <begin position="6"/>
        <end position="85"/>
    </location>
</feature>
<evidence type="ECO:0000259" key="10">
    <source>
        <dbReference type="Pfam" id="PF00401"/>
    </source>
</evidence>
<dbReference type="InterPro" id="IPR001469">
    <property type="entry name" value="ATP_synth_F1_dsu/esu"/>
</dbReference>
<dbReference type="HAMAP" id="MF_00530">
    <property type="entry name" value="ATP_synth_epsil_bac"/>
    <property type="match status" value="1"/>
</dbReference>
<accession>A0A1F5NP72</accession>
<comment type="similarity">
    <text evidence="2 8 9">Belongs to the ATPase epsilon chain family.</text>
</comment>
<dbReference type="STRING" id="1817824.A2751_05040"/>
<dbReference type="NCBIfam" id="TIGR01216">
    <property type="entry name" value="ATP_synt_epsi"/>
    <property type="match status" value="1"/>
</dbReference>
<dbReference type="Pfam" id="PF00401">
    <property type="entry name" value="ATP-synt_DE"/>
    <property type="match status" value="1"/>
</dbReference>
<evidence type="ECO:0000256" key="9">
    <source>
        <dbReference type="RuleBase" id="RU003656"/>
    </source>
</evidence>